<evidence type="ECO:0000313" key="2">
    <source>
        <dbReference type="EMBL" id="OAV87912.1"/>
    </source>
</evidence>
<reference evidence="2" key="2">
    <citation type="submission" date="2016-05" db="EMBL/GenBank/DDBJ databases">
        <title>Comparative analysis highlights variable genome content of wheat rusts and divergence of the mating loci.</title>
        <authorList>
            <person name="Cuomo C.A."/>
            <person name="Bakkeren G."/>
            <person name="Szabo L."/>
            <person name="Khalil H."/>
            <person name="Joly D."/>
            <person name="Goldberg J."/>
            <person name="Young S."/>
            <person name="Zeng Q."/>
            <person name="Fellers J."/>
        </authorList>
    </citation>
    <scope>NUCLEOTIDE SEQUENCE [LARGE SCALE GENOMIC DNA]</scope>
    <source>
        <strain evidence="2">1-1 BBBD Race 1</strain>
    </source>
</reference>
<sequence length="87" mass="9907">MDKQQSQSTLGMQNSQPGKDQQGAKTHEQRLDGLDQQVGRMASGLEQLIAIMKDTNLRQHPLPPQFISKKYLRLHRRMPRISRVTAG</sequence>
<keyword evidence="4" id="KW-1185">Reference proteome</keyword>
<dbReference type="EMBL" id="ADAS02000252">
    <property type="protein sequence ID" value="OAV87912.1"/>
    <property type="molecule type" value="Genomic_DNA"/>
</dbReference>
<evidence type="ECO:0000313" key="3">
    <source>
        <dbReference type="EnsemblFungi" id="PTTG_29242-t43_1-p1"/>
    </source>
</evidence>
<reference evidence="3 4" key="3">
    <citation type="journal article" date="2017" name="G3 (Bethesda)">
        <title>Comparative analysis highlights variable genome content of wheat rusts and divergence of the mating loci.</title>
        <authorList>
            <person name="Cuomo C.A."/>
            <person name="Bakkeren G."/>
            <person name="Khalil H.B."/>
            <person name="Panwar V."/>
            <person name="Joly D."/>
            <person name="Linning R."/>
            <person name="Sakthikumar S."/>
            <person name="Song X."/>
            <person name="Adiconis X."/>
            <person name="Fan L."/>
            <person name="Goldberg J.M."/>
            <person name="Levin J.Z."/>
            <person name="Young S."/>
            <person name="Zeng Q."/>
            <person name="Anikster Y."/>
            <person name="Bruce M."/>
            <person name="Wang M."/>
            <person name="Yin C."/>
            <person name="McCallum B."/>
            <person name="Szabo L.J."/>
            <person name="Hulbert S."/>
            <person name="Chen X."/>
            <person name="Fellers J.P."/>
        </authorList>
    </citation>
    <scope>NUCLEOTIDE SEQUENCE</scope>
    <source>
        <strain evidence="4">Isolate 1-1 / race 1 (BBBD)</strain>
        <strain evidence="3">isolate 1-1 / race 1 (BBBD)</strain>
    </source>
</reference>
<dbReference type="VEuPathDB" id="FungiDB:PTTG_29242"/>
<organism evidence="2">
    <name type="scientific">Puccinia triticina (isolate 1-1 / race 1 (BBBD))</name>
    <name type="common">Brown leaf rust fungus</name>
    <dbReference type="NCBI Taxonomy" id="630390"/>
    <lineage>
        <taxon>Eukaryota</taxon>
        <taxon>Fungi</taxon>
        <taxon>Dikarya</taxon>
        <taxon>Basidiomycota</taxon>
        <taxon>Pucciniomycotina</taxon>
        <taxon>Pucciniomycetes</taxon>
        <taxon>Pucciniales</taxon>
        <taxon>Pucciniaceae</taxon>
        <taxon>Puccinia</taxon>
    </lineage>
</organism>
<feature type="region of interest" description="Disordered" evidence="1">
    <location>
        <begin position="1"/>
        <end position="36"/>
    </location>
</feature>
<accession>A0A180G6B0</accession>
<evidence type="ECO:0000313" key="4">
    <source>
        <dbReference type="Proteomes" id="UP000005240"/>
    </source>
</evidence>
<proteinExistence type="predicted"/>
<dbReference type="EnsemblFungi" id="PTTG_29242-t43_1">
    <property type="protein sequence ID" value="PTTG_29242-t43_1-p1"/>
    <property type="gene ID" value="PTTG_29242"/>
</dbReference>
<feature type="compositionally biased region" description="Polar residues" evidence="1">
    <location>
        <begin position="1"/>
        <end position="19"/>
    </location>
</feature>
<reference evidence="3" key="4">
    <citation type="submission" date="2025-05" db="UniProtKB">
        <authorList>
            <consortium name="EnsemblFungi"/>
        </authorList>
    </citation>
    <scope>IDENTIFICATION</scope>
    <source>
        <strain evidence="3">isolate 1-1 / race 1 (BBBD)</strain>
    </source>
</reference>
<name>A0A180G6B0_PUCT1</name>
<reference evidence="2" key="1">
    <citation type="submission" date="2009-11" db="EMBL/GenBank/DDBJ databases">
        <authorList>
            <consortium name="The Broad Institute Genome Sequencing Platform"/>
            <person name="Ward D."/>
            <person name="Feldgarden M."/>
            <person name="Earl A."/>
            <person name="Young S.K."/>
            <person name="Zeng Q."/>
            <person name="Koehrsen M."/>
            <person name="Alvarado L."/>
            <person name="Berlin A."/>
            <person name="Bochicchio J."/>
            <person name="Borenstein D."/>
            <person name="Chapman S.B."/>
            <person name="Chen Z."/>
            <person name="Engels R."/>
            <person name="Freedman E."/>
            <person name="Gellesch M."/>
            <person name="Goldberg J."/>
            <person name="Griggs A."/>
            <person name="Gujja S."/>
            <person name="Heilman E."/>
            <person name="Heiman D."/>
            <person name="Hepburn T."/>
            <person name="Howarth C."/>
            <person name="Jen D."/>
            <person name="Larson L."/>
            <person name="Lewis B."/>
            <person name="Mehta T."/>
            <person name="Park D."/>
            <person name="Pearson M."/>
            <person name="Roberts A."/>
            <person name="Saif S."/>
            <person name="Shea T."/>
            <person name="Shenoy N."/>
            <person name="Sisk P."/>
            <person name="Stolte C."/>
            <person name="Sykes S."/>
            <person name="Thomson T."/>
            <person name="Walk T."/>
            <person name="White J."/>
            <person name="Yandava C."/>
            <person name="Izard J."/>
            <person name="Baranova O.V."/>
            <person name="Blanton J.M."/>
            <person name="Tanner A.C."/>
            <person name="Dewhirst F.E."/>
            <person name="Haas B."/>
            <person name="Nusbaum C."/>
            <person name="Birren B."/>
        </authorList>
    </citation>
    <scope>NUCLEOTIDE SEQUENCE [LARGE SCALE GENOMIC DNA]</scope>
    <source>
        <strain evidence="2">1-1 BBBD Race 1</strain>
    </source>
</reference>
<gene>
    <name evidence="2" type="ORF">PTTG_29242</name>
</gene>
<dbReference type="AlphaFoldDB" id="A0A180G6B0"/>
<dbReference type="Proteomes" id="UP000005240">
    <property type="component" value="Unassembled WGS sequence"/>
</dbReference>
<protein>
    <submittedName>
        <fullName evidence="2 3">Uncharacterized protein</fullName>
    </submittedName>
</protein>
<evidence type="ECO:0000256" key="1">
    <source>
        <dbReference type="SAM" id="MobiDB-lite"/>
    </source>
</evidence>